<accession>A0A835ZEH4</accession>
<evidence type="ECO:0000313" key="3">
    <source>
        <dbReference type="Proteomes" id="UP000664859"/>
    </source>
</evidence>
<evidence type="ECO:0000256" key="1">
    <source>
        <dbReference type="SAM" id="MobiDB-lite"/>
    </source>
</evidence>
<evidence type="ECO:0000313" key="2">
    <source>
        <dbReference type="EMBL" id="KAG5190829.1"/>
    </source>
</evidence>
<dbReference type="EMBL" id="JAFCMP010000027">
    <property type="protein sequence ID" value="KAG5190829.1"/>
    <property type="molecule type" value="Genomic_DNA"/>
</dbReference>
<keyword evidence="3" id="KW-1185">Reference proteome</keyword>
<dbReference type="Proteomes" id="UP000664859">
    <property type="component" value="Unassembled WGS sequence"/>
</dbReference>
<gene>
    <name evidence="2" type="ORF">JKP88DRAFT_205173</name>
</gene>
<protein>
    <submittedName>
        <fullName evidence="2">Uncharacterized protein</fullName>
    </submittedName>
</protein>
<proteinExistence type="predicted"/>
<sequence>MQFCDANAIVDANADGIDDVPTDYDLNGDGTVDGQAPQPNPNFIDLNGDGVAAEEDHNADGIADADSNGDGIVDDLNGDGAADIAPAIVYGPEALTALPPPPQAGAVPPPTQAGETQAGPVVPPVGPAVA</sequence>
<feature type="compositionally biased region" description="Pro residues" evidence="1">
    <location>
        <begin position="121"/>
        <end position="130"/>
    </location>
</feature>
<feature type="non-terminal residue" evidence="2">
    <location>
        <position position="1"/>
    </location>
</feature>
<organism evidence="2 3">
    <name type="scientific">Tribonema minus</name>
    <dbReference type="NCBI Taxonomy" id="303371"/>
    <lineage>
        <taxon>Eukaryota</taxon>
        <taxon>Sar</taxon>
        <taxon>Stramenopiles</taxon>
        <taxon>Ochrophyta</taxon>
        <taxon>PX clade</taxon>
        <taxon>Xanthophyceae</taxon>
        <taxon>Tribonematales</taxon>
        <taxon>Tribonemataceae</taxon>
        <taxon>Tribonema</taxon>
    </lineage>
</organism>
<dbReference type="AlphaFoldDB" id="A0A835ZEH4"/>
<comment type="caution">
    <text evidence="2">The sequence shown here is derived from an EMBL/GenBank/DDBJ whole genome shotgun (WGS) entry which is preliminary data.</text>
</comment>
<name>A0A835ZEH4_9STRA</name>
<reference evidence="2" key="1">
    <citation type="submission" date="2021-02" db="EMBL/GenBank/DDBJ databases">
        <title>First Annotated Genome of the Yellow-green Alga Tribonema minus.</title>
        <authorList>
            <person name="Mahan K.M."/>
        </authorList>
    </citation>
    <scope>NUCLEOTIDE SEQUENCE</scope>
    <source>
        <strain evidence="2">UTEX B ZZ1240</strain>
    </source>
</reference>
<feature type="region of interest" description="Disordered" evidence="1">
    <location>
        <begin position="94"/>
        <end position="130"/>
    </location>
</feature>
<feature type="compositionally biased region" description="Pro residues" evidence="1">
    <location>
        <begin position="98"/>
        <end position="111"/>
    </location>
</feature>